<dbReference type="HOGENOM" id="CLU_2792778_0_0_12"/>
<reference evidence="1 2" key="2">
    <citation type="journal article" date="2011" name="ISME J.">
        <title>RNA-seq reveals cooperative metabolic interactions between two termite-gut spirochete species in co-culture.</title>
        <authorList>
            <person name="Rosenthal A.Z."/>
            <person name="Matson E.G."/>
            <person name="Eldar A."/>
            <person name="Leadbetter J.R."/>
        </authorList>
    </citation>
    <scope>NUCLEOTIDE SEQUENCE [LARGE SCALE GENOMIC DNA]</scope>
    <source>
        <strain evidence="2">ATCC BAA-888 / DSM 13862 / ZAS-9</strain>
    </source>
</reference>
<protein>
    <submittedName>
        <fullName evidence="1">Uncharacterized protein</fullName>
    </submittedName>
</protein>
<dbReference type="InParanoid" id="F5YC61"/>
<organism evidence="1 2">
    <name type="scientific">Leadbettera azotonutricia (strain ATCC BAA-888 / DSM 13862 / ZAS-9)</name>
    <name type="common">Treponema azotonutricium</name>
    <dbReference type="NCBI Taxonomy" id="545695"/>
    <lineage>
        <taxon>Bacteria</taxon>
        <taxon>Pseudomonadati</taxon>
        <taxon>Spirochaetota</taxon>
        <taxon>Spirochaetia</taxon>
        <taxon>Spirochaetales</taxon>
        <taxon>Breznakiellaceae</taxon>
        <taxon>Leadbettera</taxon>
    </lineage>
</organism>
<dbReference type="Proteomes" id="UP000009222">
    <property type="component" value="Chromosome"/>
</dbReference>
<dbReference type="AlphaFoldDB" id="F5YC61"/>
<proteinExistence type="predicted"/>
<reference evidence="2" key="1">
    <citation type="submission" date="2009-12" db="EMBL/GenBank/DDBJ databases">
        <title>Complete sequence of Treponema azotonutricium strain ZAS-9.</title>
        <authorList>
            <person name="Tetu S.G."/>
            <person name="Matson E."/>
            <person name="Ren Q."/>
            <person name="Seshadri R."/>
            <person name="Elbourne L."/>
            <person name="Hassan K.A."/>
            <person name="Durkin A."/>
            <person name="Radune D."/>
            <person name="Mohamoud Y."/>
            <person name="Shay R."/>
            <person name="Jin S."/>
            <person name="Zhang X."/>
            <person name="Lucey K."/>
            <person name="Ballor N.R."/>
            <person name="Ottesen E."/>
            <person name="Rosenthal R."/>
            <person name="Allen A."/>
            <person name="Leadbetter J.R."/>
            <person name="Paulsen I.T."/>
        </authorList>
    </citation>
    <scope>NUCLEOTIDE SEQUENCE [LARGE SCALE GENOMIC DNA]</scope>
    <source>
        <strain evidence="2">ATCC BAA-888 / DSM 13862 / ZAS-9</strain>
    </source>
</reference>
<gene>
    <name evidence="1" type="ordered locus">TREAZ_0511</name>
</gene>
<dbReference type="EMBL" id="CP001841">
    <property type="protein sequence ID" value="AEF80668.1"/>
    <property type="molecule type" value="Genomic_DNA"/>
</dbReference>
<accession>F5YC61</accession>
<evidence type="ECO:0000313" key="2">
    <source>
        <dbReference type="Proteomes" id="UP000009222"/>
    </source>
</evidence>
<sequence>MDHIYSILLFLRNVNPIYYYLYGFNSLKMAIFIFSIKHLNGLFTISHKNGYTIKDGSDPYEFRAEFQA</sequence>
<keyword evidence="2" id="KW-1185">Reference proteome</keyword>
<evidence type="ECO:0000313" key="1">
    <source>
        <dbReference type="EMBL" id="AEF80668.1"/>
    </source>
</evidence>
<name>F5YC61_LEAAZ</name>
<dbReference type="KEGG" id="taz:TREAZ_0511"/>
<dbReference type="STRING" id="545695.TREAZ_0511"/>